<gene>
    <name evidence="1" type="ORF">EVAR_70566_1</name>
</gene>
<sequence>MRYTPSRFRSRSLWLRKVERYRISAVGVRANFQDFYLCRCGSHSDWSFHRAAVAANVTRAAPCARAAR</sequence>
<accession>A0A4C1SVM2</accession>
<reference evidence="1 2" key="1">
    <citation type="journal article" date="2019" name="Commun. Biol.">
        <title>The bagworm genome reveals a unique fibroin gene that provides high tensile strength.</title>
        <authorList>
            <person name="Kono N."/>
            <person name="Nakamura H."/>
            <person name="Ohtoshi R."/>
            <person name="Tomita M."/>
            <person name="Numata K."/>
            <person name="Arakawa K."/>
        </authorList>
    </citation>
    <scope>NUCLEOTIDE SEQUENCE [LARGE SCALE GENOMIC DNA]</scope>
</reference>
<evidence type="ECO:0000313" key="2">
    <source>
        <dbReference type="Proteomes" id="UP000299102"/>
    </source>
</evidence>
<comment type="caution">
    <text evidence="1">The sequence shown here is derived from an EMBL/GenBank/DDBJ whole genome shotgun (WGS) entry which is preliminary data.</text>
</comment>
<evidence type="ECO:0000313" key="1">
    <source>
        <dbReference type="EMBL" id="GBP05965.1"/>
    </source>
</evidence>
<dbReference type="EMBL" id="BGZK01003974">
    <property type="protein sequence ID" value="GBP05965.1"/>
    <property type="molecule type" value="Genomic_DNA"/>
</dbReference>
<dbReference type="Proteomes" id="UP000299102">
    <property type="component" value="Unassembled WGS sequence"/>
</dbReference>
<organism evidence="1 2">
    <name type="scientific">Eumeta variegata</name>
    <name type="common">Bagworm moth</name>
    <name type="synonym">Eumeta japonica</name>
    <dbReference type="NCBI Taxonomy" id="151549"/>
    <lineage>
        <taxon>Eukaryota</taxon>
        <taxon>Metazoa</taxon>
        <taxon>Ecdysozoa</taxon>
        <taxon>Arthropoda</taxon>
        <taxon>Hexapoda</taxon>
        <taxon>Insecta</taxon>
        <taxon>Pterygota</taxon>
        <taxon>Neoptera</taxon>
        <taxon>Endopterygota</taxon>
        <taxon>Lepidoptera</taxon>
        <taxon>Glossata</taxon>
        <taxon>Ditrysia</taxon>
        <taxon>Tineoidea</taxon>
        <taxon>Psychidae</taxon>
        <taxon>Oiketicinae</taxon>
        <taxon>Eumeta</taxon>
    </lineage>
</organism>
<protein>
    <submittedName>
        <fullName evidence="1">Uncharacterized protein</fullName>
    </submittedName>
</protein>
<name>A0A4C1SVM2_EUMVA</name>
<dbReference type="AlphaFoldDB" id="A0A4C1SVM2"/>
<proteinExistence type="predicted"/>
<keyword evidence="2" id="KW-1185">Reference proteome</keyword>